<evidence type="ECO:0000313" key="1">
    <source>
        <dbReference type="EMBL" id="TID24240.1"/>
    </source>
</evidence>
<gene>
    <name evidence="1" type="ORF">E6O75_ATG02605</name>
</gene>
<accession>A0A4Z1PL86</accession>
<name>A0A4Z1PL86_9PEZI</name>
<proteinExistence type="predicted"/>
<dbReference type="AlphaFoldDB" id="A0A4Z1PL86"/>
<organism evidence="1 2">
    <name type="scientific">Venturia nashicola</name>
    <dbReference type="NCBI Taxonomy" id="86259"/>
    <lineage>
        <taxon>Eukaryota</taxon>
        <taxon>Fungi</taxon>
        <taxon>Dikarya</taxon>
        <taxon>Ascomycota</taxon>
        <taxon>Pezizomycotina</taxon>
        <taxon>Dothideomycetes</taxon>
        <taxon>Pleosporomycetidae</taxon>
        <taxon>Venturiales</taxon>
        <taxon>Venturiaceae</taxon>
        <taxon>Venturia</taxon>
    </lineage>
</organism>
<dbReference type="EMBL" id="SNSC02000005">
    <property type="protein sequence ID" value="TID24240.1"/>
    <property type="molecule type" value="Genomic_DNA"/>
</dbReference>
<protein>
    <submittedName>
        <fullName evidence="1">Uncharacterized protein</fullName>
    </submittedName>
</protein>
<reference evidence="1 2" key="1">
    <citation type="submission" date="2019-04" db="EMBL/GenBank/DDBJ databases">
        <title>High contiguity whole genome sequence and gene annotation resource for two Venturia nashicola isolates.</title>
        <authorList>
            <person name="Prokchorchik M."/>
            <person name="Won K."/>
            <person name="Lee Y."/>
            <person name="Choi E.D."/>
            <person name="Segonzac C."/>
            <person name="Sohn K.H."/>
        </authorList>
    </citation>
    <scope>NUCLEOTIDE SEQUENCE [LARGE SCALE GENOMIC DNA]</scope>
    <source>
        <strain evidence="1 2">PRI2</strain>
    </source>
</reference>
<sequence>METLQFTRFKRACNNDYDKVLAFLGSRLIQIKLMTNNVFEERPLKDDVLNFLKKEFINPPKSAKENPFPNYWCKMIHFMSLCVNSEHGEPRIISPLPSGRYNKMERWGHFYNLLHAIHYDHNKQDGRDFKDILKIVKIPIKTGPSSRKKKDDVVEPTYPLDPLDTSVRYLENLFRRDATKGEIRRAIMTVKARSKDLRDTFQFTEK</sequence>
<evidence type="ECO:0000313" key="2">
    <source>
        <dbReference type="Proteomes" id="UP000298493"/>
    </source>
</evidence>
<comment type="caution">
    <text evidence="1">The sequence shown here is derived from an EMBL/GenBank/DDBJ whole genome shotgun (WGS) entry which is preliminary data.</text>
</comment>
<keyword evidence="2" id="KW-1185">Reference proteome</keyword>
<dbReference type="Proteomes" id="UP000298493">
    <property type="component" value="Unassembled WGS sequence"/>
</dbReference>